<keyword evidence="3" id="KW-0143">Chaperone</keyword>
<evidence type="ECO:0000256" key="4">
    <source>
        <dbReference type="SAM" id="MobiDB-lite"/>
    </source>
</evidence>
<evidence type="ECO:0000256" key="3">
    <source>
        <dbReference type="ARBA" id="ARBA00023186"/>
    </source>
</evidence>
<feature type="region of interest" description="Disordered" evidence="4">
    <location>
        <begin position="339"/>
        <end position="528"/>
    </location>
</feature>
<dbReference type="GO" id="GO:0005524">
    <property type="term" value="F:ATP binding"/>
    <property type="evidence" value="ECO:0007669"/>
    <property type="project" value="UniProtKB-KW"/>
</dbReference>
<protein>
    <submittedName>
        <fullName evidence="6">Hsp70 family protein</fullName>
    </submittedName>
</protein>
<dbReference type="SUPFAM" id="SSF53067">
    <property type="entry name" value="Actin-like ATPase domain"/>
    <property type="match status" value="1"/>
</dbReference>
<feature type="transmembrane region" description="Helical" evidence="5">
    <location>
        <begin position="312"/>
        <end position="331"/>
    </location>
</feature>
<keyword evidence="5" id="KW-1133">Transmembrane helix</keyword>
<sequence length="528" mass="54015">MSVGRGLVHYVLLTDDESGRSVVDSRVIDVDHRDGLDDLGRVNAGIDVMLNAAGDQELHVAAIGVATPVGTRRRAVEGKGSGTRRQIRLFGDDEAVAKYLAGTGEIDRYSSVLVVDCGDSGMSMYTLDPATLRTGEVLRSRAISGRGVDEAIARSVARSEPDIADGPAFSQGRRDLISACRTAKEELSQSEHGTPGQAAHVAGVSKVDVTESMVTDAVEPMVAEARDAVADGLAAAAKRGVDPEAVVLVGGLANLPAVQMIVTGHGGRDPVVPATPELASAIGAARLAASRPAASRQAVIGGGITRGLLSPMPLAVVAAIVGVLLMTLYAVGTTLSGREVTSPGDTLSMAEDPPVDQSTAAGATSRPYQHVSEHRRTELSVRVPTTDPSWGELPGWATIELPPPEVSSTTTLIPNPPGGDGFVPTTTTLVPPPQRPETTSPTRTPEITRPPSSSGQPSSPESSSTSSSDTPTPSISGSPSSEPSESNGNAGIGSGTQIGAPTEIQPVAPSTPAPGPESGTEVPEPENP</sequence>
<evidence type="ECO:0000313" key="6">
    <source>
        <dbReference type="EMBL" id="QHN39091.1"/>
    </source>
</evidence>
<feature type="compositionally biased region" description="Low complexity" evidence="4">
    <location>
        <begin position="436"/>
        <end position="486"/>
    </location>
</feature>
<evidence type="ECO:0000256" key="1">
    <source>
        <dbReference type="ARBA" id="ARBA00022741"/>
    </source>
</evidence>
<keyword evidence="5" id="KW-0812">Transmembrane</keyword>
<organism evidence="6">
    <name type="scientific">Gordonia amarae</name>
    <dbReference type="NCBI Taxonomy" id="36821"/>
    <lineage>
        <taxon>Bacteria</taxon>
        <taxon>Bacillati</taxon>
        <taxon>Actinomycetota</taxon>
        <taxon>Actinomycetes</taxon>
        <taxon>Mycobacteriales</taxon>
        <taxon>Gordoniaceae</taxon>
        <taxon>Gordonia</taxon>
    </lineage>
</organism>
<name>A0A857KVR2_9ACTN</name>
<gene>
    <name evidence="6" type="ORF">GII30_07805</name>
</gene>
<dbReference type="PANTHER" id="PTHR42749:SF1">
    <property type="entry name" value="CELL SHAPE-DETERMINING PROTEIN MREB"/>
    <property type="match status" value="1"/>
</dbReference>
<dbReference type="InterPro" id="IPR013126">
    <property type="entry name" value="Hsp_70_fam"/>
</dbReference>
<evidence type="ECO:0000256" key="5">
    <source>
        <dbReference type="SAM" id="Phobius"/>
    </source>
</evidence>
<evidence type="ECO:0000256" key="2">
    <source>
        <dbReference type="ARBA" id="ARBA00022840"/>
    </source>
</evidence>
<keyword evidence="1" id="KW-0547">Nucleotide-binding</keyword>
<dbReference type="InterPro" id="IPR043129">
    <property type="entry name" value="ATPase_NBD"/>
</dbReference>
<dbReference type="Pfam" id="PF00012">
    <property type="entry name" value="HSP70"/>
    <property type="match status" value="1"/>
</dbReference>
<dbReference type="GO" id="GO:0140662">
    <property type="term" value="F:ATP-dependent protein folding chaperone"/>
    <property type="evidence" value="ECO:0007669"/>
    <property type="project" value="InterPro"/>
</dbReference>
<proteinExistence type="predicted"/>
<keyword evidence="2" id="KW-0067">ATP-binding</keyword>
<dbReference type="RefSeq" id="WP_138943760.1">
    <property type="nucleotide sequence ID" value="NZ_CP045804.1"/>
</dbReference>
<reference evidence="6" key="1">
    <citation type="journal article" date="2021" name="Nat. Microbiol.">
        <title>Cocultivation of an ultrasmall environmental parasitic bacterium with lytic ability against bacteria associated with wastewater foams.</title>
        <authorList>
            <person name="Batinovic S."/>
            <person name="Rose J.J.A."/>
            <person name="Ratcliffe J."/>
            <person name="Seviour R.J."/>
            <person name="Petrovski S."/>
        </authorList>
    </citation>
    <scope>NUCLEOTIDE SEQUENCE</scope>
    <source>
        <strain evidence="6">CON44</strain>
    </source>
</reference>
<dbReference type="Gene3D" id="3.30.420.40">
    <property type="match status" value="1"/>
</dbReference>
<keyword evidence="5" id="KW-0472">Membrane</keyword>
<dbReference type="PANTHER" id="PTHR42749">
    <property type="entry name" value="CELL SHAPE-DETERMINING PROTEIN MREB"/>
    <property type="match status" value="1"/>
</dbReference>
<dbReference type="AlphaFoldDB" id="A0A857KVR2"/>
<accession>A0A857KVR2</accession>
<dbReference type="EMBL" id="CP045810">
    <property type="protein sequence ID" value="QHN39091.1"/>
    <property type="molecule type" value="Genomic_DNA"/>
</dbReference>